<dbReference type="CDD" id="cd00158">
    <property type="entry name" value="RHOD"/>
    <property type="match status" value="1"/>
</dbReference>
<dbReference type="PANTHER" id="PTHR44086:SF10">
    <property type="entry name" value="THIOSULFATE SULFURTRANSFERASE_RHODANESE-LIKE DOMAIN-CONTAINING PROTEIN 3"/>
    <property type="match status" value="1"/>
</dbReference>
<dbReference type="InterPro" id="IPR001307">
    <property type="entry name" value="Thiosulphate_STrfase_CS"/>
</dbReference>
<dbReference type="eggNOG" id="COG0607">
    <property type="taxonomic scope" value="Bacteria"/>
</dbReference>
<dbReference type="Proteomes" id="UP000028073">
    <property type="component" value="Unassembled WGS sequence"/>
</dbReference>
<feature type="domain" description="Rhodanese" evidence="1">
    <location>
        <begin position="52"/>
        <end position="160"/>
    </location>
</feature>
<dbReference type="AlphaFoldDB" id="A0A081NJF2"/>
<protein>
    <recommendedName>
        <fullName evidence="1">Rhodanese domain-containing protein</fullName>
    </recommendedName>
</protein>
<dbReference type="PROSITE" id="PS00380">
    <property type="entry name" value="RHODANESE_1"/>
    <property type="match status" value="1"/>
</dbReference>
<dbReference type="Gene3D" id="3.40.250.10">
    <property type="entry name" value="Rhodanese-like domain"/>
    <property type="match status" value="1"/>
</dbReference>
<comment type="caution">
    <text evidence="2">The sequence shown here is derived from an EMBL/GenBank/DDBJ whole genome shotgun (WGS) entry which is preliminary data.</text>
</comment>
<dbReference type="GO" id="GO:0004792">
    <property type="term" value="F:thiosulfate-cyanide sulfurtransferase activity"/>
    <property type="evidence" value="ECO:0007669"/>
    <property type="project" value="InterPro"/>
</dbReference>
<dbReference type="PROSITE" id="PS50206">
    <property type="entry name" value="RHODANESE_3"/>
    <property type="match status" value="1"/>
</dbReference>
<accession>A0A081NJF2</accession>
<reference evidence="2 3" key="1">
    <citation type="submission" date="2014-06" db="EMBL/GenBank/DDBJ databases">
        <title>Whole Genome Sequences of Three Symbiotic Endozoicomonas Bacteria.</title>
        <authorList>
            <person name="Neave M.J."/>
            <person name="Apprill A."/>
            <person name="Voolstra C.R."/>
        </authorList>
    </citation>
    <scope>NUCLEOTIDE SEQUENCE [LARGE SCALE GENOMIC DNA]</scope>
    <source>
        <strain evidence="2 3">DSM 25634</strain>
    </source>
</reference>
<dbReference type="PANTHER" id="PTHR44086">
    <property type="entry name" value="THIOSULFATE SULFURTRANSFERASE RDL2, MITOCHONDRIAL-RELATED"/>
    <property type="match status" value="1"/>
</dbReference>
<dbReference type="STRING" id="1137799.GZ78_00045"/>
<evidence type="ECO:0000259" key="1">
    <source>
        <dbReference type="PROSITE" id="PS50206"/>
    </source>
</evidence>
<proteinExistence type="predicted"/>
<dbReference type="Pfam" id="PF00581">
    <property type="entry name" value="Rhodanese"/>
    <property type="match status" value="1"/>
</dbReference>
<dbReference type="InterPro" id="IPR036873">
    <property type="entry name" value="Rhodanese-like_dom_sf"/>
</dbReference>
<sequence length="160" mass="17885">MLLSLSLLLSACVDQYKQEAALEQVSVDLARQAEDSGYGLITTDELSEMIDSKEPFLLVDVRKAEDYGKGHLPGAVNFTFPKTVIMSDSWDESLMGGLKEEDFVRLLDDKGRVLVFTCRRTSCLRGHNAAMWAVRLGYHNVFRHPGGVEAWKGKGFTLEK</sequence>
<dbReference type="EMBL" id="JOKH01000001">
    <property type="protein sequence ID" value="KEQ18575.1"/>
    <property type="molecule type" value="Genomic_DNA"/>
</dbReference>
<evidence type="ECO:0000313" key="3">
    <source>
        <dbReference type="Proteomes" id="UP000028073"/>
    </source>
</evidence>
<gene>
    <name evidence="2" type="ORF">GZ78_00045</name>
</gene>
<dbReference type="SMART" id="SM00450">
    <property type="entry name" value="RHOD"/>
    <property type="match status" value="1"/>
</dbReference>
<dbReference type="InterPro" id="IPR001763">
    <property type="entry name" value="Rhodanese-like_dom"/>
</dbReference>
<evidence type="ECO:0000313" key="2">
    <source>
        <dbReference type="EMBL" id="KEQ18575.1"/>
    </source>
</evidence>
<dbReference type="SUPFAM" id="SSF52821">
    <property type="entry name" value="Rhodanese/Cell cycle control phosphatase"/>
    <property type="match status" value="1"/>
</dbReference>
<organism evidence="2 3">
    <name type="scientific">Endozoicomonas numazuensis</name>
    <dbReference type="NCBI Taxonomy" id="1137799"/>
    <lineage>
        <taxon>Bacteria</taxon>
        <taxon>Pseudomonadati</taxon>
        <taxon>Pseudomonadota</taxon>
        <taxon>Gammaproteobacteria</taxon>
        <taxon>Oceanospirillales</taxon>
        <taxon>Endozoicomonadaceae</taxon>
        <taxon>Endozoicomonas</taxon>
    </lineage>
</organism>
<name>A0A081NJF2_9GAMM</name>
<keyword evidence="3" id="KW-1185">Reference proteome</keyword>